<accession>A0ABT0Y1H3</accession>
<name>A0ABT0Y1H3_9ACTN</name>
<keyword evidence="1" id="KW-0732">Signal</keyword>
<evidence type="ECO:0000256" key="1">
    <source>
        <dbReference type="SAM" id="SignalP"/>
    </source>
</evidence>
<dbReference type="InterPro" id="IPR000914">
    <property type="entry name" value="SBP_5_dom"/>
</dbReference>
<organism evidence="3 4">
    <name type="scientific">Paractinoplanes hotanensis</name>
    <dbReference type="NCBI Taxonomy" id="2906497"/>
    <lineage>
        <taxon>Bacteria</taxon>
        <taxon>Bacillati</taxon>
        <taxon>Actinomycetota</taxon>
        <taxon>Actinomycetes</taxon>
        <taxon>Micromonosporales</taxon>
        <taxon>Micromonosporaceae</taxon>
        <taxon>Paractinoplanes</taxon>
    </lineage>
</organism>
<feature type="chain" id="PRO_5047135664" evidence="1">
    <location>
        <begin position="22"/>
        <end position="544"/>
    </location>
</feature>
<dbReference type="Gene3D" id="3.40.190.10">
    <property type="entry name" value="Periplasmic binding protein-like II"/>
    <property type="match status" value="1"/>
</dbReference>
<dbReference type="Gene3D" id="3.10.105.10">
    <property type="entry name" value="Dipeptide-binding Protein, Domain 3"/>
    <property type="match status" value="1"/>
</dbReference>
<dbReference type="Pfam" id="PF00496">
    <property type="entry name" value="SBP_bac_5"/>
    <property type="match status" value="1"/>
</dbReference>
<protein>
    <submittedName>
        <fullName evidence="3">ABC transporter substrate-binding protein</fullName>
    </submittedName>
</protein>
<evidence type="ECO:0000313" key="4">
    <source>
        <dbReference type="Proteomes" id="UP001523216"/>
    </source>
</evidence>
<dbReference type="RefSeq" id="WP_251799701.1">
    <property type="nucleotide sequence ID" value="NZ_JAMQOL010000026.1"/>
</dbReference>
<dbReference type="SUPFAM" id="SSF53850">
    <property type="entry name" value="Periplasmic binding protein-like II"/>
    <property type="match status" value="1"/>
</dbReference>
<proteinExistence type="predicted"/>
<feature type="signal peptide" evidence="1">
    <location>
        <begin position="1"/>
        <end position="21"/>
    </location>
</feature>
<comment type="caution">
    <text evidence="3">The sequence shown here is derived from an EMBL/GenBank/DDBJ whole genome shotgun (WGS) entry which is preliminary data.</text>
</comment>
<dbReference type="EMBL" id="JAMQOL010000026">
    <property type="protein sequence ID" value="MCM4079883.1"/>
    <property type="molecule type" value="Genomic_DNA"/>
</dbReference>
<dbReference type="PIRSF" id="PIRSF002741">
    <property type="entry name" value="MppA"/>
    <property type="match status" value="1"/>
</dbReference>
<evidence type="ECO:0000259" key="2">
    <source>
        <dbReference type="Pfam" id="PF00496"/>
    </source>
</evidence>
<evidence type="ECO:0000313" key="3">
    <source>
        <dbReference type="EMBL" id="MCM4079883.1"/>
    </source>
</evidence>
<dbReference type="PANTHER" id="PTHR30290">
    <property type="entry name" value="PERIPLASMIC BINDING COMPONENT OF ABC TRANSPORTER"/>
    <property type="match status" value="1"/>
</dbReference>
<gene>
    <name evidence="3" type="ORF">LXN57_20100</name>
</gene>
<sequence length="544" mass="59068">MPGKSPWKVAASLATIALVAAGCSGSTSEDTEVLPNSISIGIGEPSSLVPSNAVESNASQVLASLFYPLVRFDPQNKPYPVAAQSITHDKANRVWTVKLKPGFTFSNGEPVTADNYIEAWNYGAYGPNAQLASYFYSRIDGFADLQAKDPDDDGPEKAAEPQATKLRGLKKVNNLTFTVTLSENFAGWQSVMGYDAFLPLPKAAFSAPGVLNKEYGEAPIGNGPFKMKGKWSHDEKIVVEQVADFKGTVPKIGGITWKIYQDLGAQYADLIGGNLDVETKIPIESLGSASGDLGARLGKTPSSAFSFMGFPLYVDKWKNPEVRRALSMAINREEMTDQVFLGSETPAKSFVSPVVSGARPNSCGEWCEYNPTKARQLYTAANGPKDIKIGYNADGGHKAWIDAMCNQIKASLGVNCSGAPQPKLGTLLDKVRAKEDAGLIRLGWTMDYPLMENYLGPLYTSDGSSNYYGYKNSTFDSLVRQGSAAPTTAQAEKLWREAEDLLVRDMPVLPLRFGQNVFGYSDRVTDVTMDLYQKVDIYSIDFAD</sequence>
<dbReference type="Proteomes" id="UP001523216">
    <property type="component" value="Unassembled WGS sequence"/>
</dbReference>
<dbReference type="Gene3D" id="3.90.76.10">
    <property type="entry name" value="Dipeptide-binding Protein, Domain 1"/>
    <property type="match status" value="1"/>
</dbReference>
<dbReference type="InterPro" id="IPR030678">
    <property type="entry name" value="Peptide/Ni-bd"/>
</dbReference>
<dbReference type="InterPro" id="IPR039424">
    <property type="entry name" value="SBP_5"/>
</dbReference>
<keyword evidence="4" id="KW-1185">Reference proteome</keyword>
<feature type="domain" description="Solute-binding protein family 5" evidence="2">
    <location>
        <begin position="77"/>
        <end position="465"/>
    </location>
</feature>
<dbReference type="PANTHER" id="PTHR30290:SF83">
    <property type="entry name" value="ABC TRANSPORTER SUBSTRATE-BINDING PROTEIN"/>
    <property type="match status" value="1"/>
</dbReference>
<dbReference type="PROSITE" id="PS51257">
    <property type="entry name" value="PROKAR_LIPOPROTEIN"/>
    <property type="match status" value="1"/>
</dbReference>
<dbReference type="CDD" id="cd00995">
    <property type="entry name" value="PBP2_NikA_DppA_OppA_like"/>
    <property type="match status" value="1"/>
</dbReference>
<reference evidence="3 4" key="1">
    <citation type="submission" date="2022-06" db="EMBL/GenBank/DDBJ databases">
        <title>Actinoplanes abujensis sp. nov., isolated from Nigerian arid soil.</title>
        <authorList>
            <person name="Ding P."/>
        </authorList>
    </citation>
    <scope>NUCLEOTIDE SEQUENCE [LARGE SCALE GENOMIC DNA]</scope>
    <source>
        <strain evidence="4">TRM88002</strain>
    </source>
</reference>